<dbReference type="GO" id="GO:0016628">
    <property type="term" value="F:oxidoreductase activity, acting on the CH-CH group of donors, NAD or NADP as acceptor"/>
    <property type="evidence" value="ECO:0007669"/>
    <property type="project" value="UniProtKB-ARBA"/>
</dbReference>
<accession>A0A7X4H1F2</accession>
<dbReference type="Gene3D" id="3.20.20.70">
    <property type="entry name" value="Aldolase class I"/>
    <property type="match status" value="1"/>
</dbReference>
<feature type="domain" description="NADH:flavin oxidoreductase/NADH oxidase N-terminal" evidence="4">
    <location>
        <begin position="6"/>
        <end position="351"/>
    </location>
</feature>
<protein>
    <submittedName>
        <fullName evidence="5">Alkene reductase</fullName>
    </submittedName>
</protein>
<evidence type="ECO:0000256" key="3">
    <source>
        <dbReference type="ARBA" id="ARBA00023002"/>
    </source>
</evidence>
<reference evidence="5 6" key="1">
    <citation type="submission" date="2019-12" db="EMBL/GenBank/DDBJ databases">
        <title>Novel species isolated from a subtropical stream in China.</title>
        <authorList>
            <person name="Lu H."/>
        </authorList>
    </citation>
    <scope>NUCLEOTIDE SEQUENCE [LARGE SCALE GENOMIC DNA]</scope>
    <source>
        <strain evidence="5 6">FT134W</strain>
    </source>
</reference>
<keyword evidence="3" id="KW-0560">Oxidoreductase</keyword>
<dbReference type="EMBL" id="WWCR01000014">
    <property type="protein sequence ID" value="MYM73530.1"/>
    <property type="molecule type" value="Genomic_DNA"/>
</dbReference>
<dbReference type="SUPFAM" id="SSF51395">
    <property type="entry name" value="FMN-linked oxidoreductases"/>
    <property type="match status" value="1"/>
</dbReference>
<evidence type="ECO:0000259" key="4">
    <source>
        <dbReference type="Pfam" id="PF00724"/>
    </source>
</evidence>
<organism evidence="5 6">
    <name type="scientific">Duganella margarita</name>
    <dbReference type="NCBI Taxonomy" id="2692170"/>
    <lineage>
        <taxon>Bacteria</taxon>
        <taxon>Pseudomonadati</taxon>
        <taxon>Pseudomonadota</taxon>
        <taxon>Betaproteobacteria</taxon>
        <taxon>Burkholderiales</taxon>
        <taxon>Oxalobacteraceae</taxon>
        <taxon>Telluria group</taxon>
        <taxon>Duganella</taxon>
    </lineage>
</organism>
<sequence length="378" mass="41039">MNHQALLTPTTLGRHILKNRIVLPPLTRQRAAQPGDVPTDLMALYYRQRASAGFMVSEGAQIEPRGQGYAWTPGIYSQEQIAGWRKVTDAVHAEGGIIFAQLWHVGRVSHTALQPDGQAPIAPSAIQAQKVKAFIETSDGAGTLVEPSMPRELSRDDIQQLVALYAQAAQNALDAGFDGVEIHAANGYLVNQFISAHANQRTDEYGGSLQKRLRFLREIVQAVAAVVGPERLGVRFTPLFTGTDQDRVYIGLVEEDPHTTYIEAIKILEQAGVGYLSIAEADWDNAPDLPDAFRRAVRSTFSGHILYAGRYTAERGARLIEAQLADLIAFGRPFIANPDLPARIANGWPLNELAAASLYGGGAQGFTDYPAYAGATQP</sequence>
<dbReference type="PANTHER" id="PTHR22893:SF91">
    <property type="entry name" value="NADPH DEHYDROGENASE 2-RELATED"/>
    <property type="match status" value="1"/>
</dbReference>
<dbReference type="PANTHER" id="PTHR22893">
    <property type="entry name" value="NADH OXIDOREDUCTASE-RELATED"/>
    <property type="match status" value="1"/>
</dbReference>
<comment type="similarity">
    <text evidence="2">Belongs to the NADH:flavin oxidoreductase/NADH oxidase family.</text>
</comment>
<dbReference type="InterPro" id="IPR013785">
    <property type="entry name" value="Aldolase_TIM"/>
</dbReference>
<dbReference type="AlphaFoldDB" id="A0A7X4H1F2"/>
<dbReference type="Proteomes" id="UP000469734">
    <property type="component" value="Unassembled WGS sequence"/>
</dbReference>
<dbReference type="GO" id="GO:0005829">
    <property type="term" value="C:cytosol"/>
    <property type="evidence" value="ECO:0007669"/>
    <property type="project" value="UniProtKB-ARBA"/>
</dbReference>
<comment type="caution">
    <text evidence="5">The sequence shown here is derived from an EMBL/GenBank/DDBJ whole genome shotgun (WGS) entry which is preliminary data.</text>
</comment>
<evidence type="ECO:0000256" key="2">
    <source>
        <dbReference type="ARBA" id="ARBA00005979"/>
    </source>
</evidence>
<dbReference type="InterPro" id="IPR045247">
    <property type="entry name" value="Oye-like"/>
</dbReference>
<dbReference type="CDD" id="cd02933">
    <property type="entry name" value="OYE_like_FMN"/>
    <property type="match status" value="1"/>
</dbReference>
<evidence type="ECO:0000256" key="1">
    <source>
        <dbReference type="ARBA" id="ARBA00001917"/>
    </source>
</evidence>
<dbReference type="InterPro" id="IPR001155">
    <property type="entry name" value="OxRdtase_FMN_N"/>
</dbReference>
<dbReference type="Pfam" id="PF00724">
    <property type="entry name" value="Oxidored_FMN"/>
    <property type="match status" value="1"/>
</dbReference>
<proteinExistence type="inferred from homology"/>
<evidence type="ECO:0000313" key="5">
    <source>
        <dbReference type="EMBL" id="MYM73530.1"/>
    </source>
</evidence>
<comment type="cofactor">
    <cofactor evidence="1">
        <name>FMN</name>
        <dbReference type="ChEBI" id="CHEBI:58210"/>
    </cofactor>
</comment>
<gene>
    <name evidence="5" type="ORF">GTP56_15165</name>
</gene>
<name>A0A7X4H1F2_9BURK</name>
<evidence type="ECO:0000313" key="6">
    <source>
        <dbReference type="Proteomes" id="UP000469734"/>
    </source>
</evidence>
<dbReference type="GO" id="GO:0010181">
    <property type="term" value="F:FMN binding"/>
    <property type="evidence" value="ECO:0007669"/>
    <property type="project" value="InterPro"/>
</dbReference>
<dbReference type="FunFam" id="3.20.20.70:FF:000059">
    <property type="entry name" value="N-ethylmaleimide reductase, FMN-linked"/>
    <property type="match status" value="1"/>
</dbReference>
<dbReference type="RefSeq" id="WP_161050690.1">
    <property type="nucleotide sequence ID" value="NZ_WWCR01000014.1"/>
</dbReference>